<comment type="caution">
    <text evidence="3">The sequence shown here is derived from an EMBL/GenBank/DDBJ whole genome shotgun (WGS) entry which is preliminary data.</text>
</comment>
<dbReference type="Pfam" id="PF15999">
    <property type="entry name" value="DUF4774"/>
    <property type="match status" value="1"/>
</dbReference>
<accession>A0AAN7ZPW1</accession>
<evidence type="ECO:0000256" key="1">
    <source>
        <dbReference type="SAM" id="MobiDB-lite"/>
    </source>
</evidence>
<organism evidence="3 4">
    <name type="scientific">Pyrocoelia pectoralis</name>
    <dbReference type="NCBI Taxonomy" id="417401"/>
    <lineage>
        <taxon>Eukaryota</taxon>
        <taxon>Metazoa</taxon>
        <taxon>Ecdysozoa</taxon>
        <taxon>Arthropoda</taxon>
        <taxon>Hexapoda</taxon>
        <taxon>Insecta</taxon>
        <taxon>Pterygota</taxon>
        <taxon>Neoptera</taxon>
        <taxon>Endopterygota</taxon>
        <taxon>Coleoptera</taxon>
        <taxon>Polyphaga</taxon>
        <taxon>Elateriformia</taxon>
        <taxon>Elateroidea</taxon>
        <taxon>Lampyridae</taxon>
        <taxon>Lampyrinae</taxon>
        <taxon>Pyrocoelia</taxon>
    </lineage>
</organism>
<proteinExistence type="predicted"/>
<evidence type="ECO:0000259" key="2">
    <source>
        <dbReference type="Pfam" id="PF15999"/>
    </source>
</evidence>
<dbReference type="EMBL" id="JAVRBK010000003">
    <property type="protein sequence ID" value="KAK5645833.1"/>
    <property type="molecule type" value="Genomic_DNA"/>
</dbReference>
<dbReference type="AlphaFoldDB" id="A0AAN7ZPW1"/>
<dbReference type="Proteomes" id="UP001329430">
    <property type="component" value="Chromosome 3"/>
</dbReference>
<evidence type="ECO:0000313" key="4">
    <source>
        <dbReference type="Proteomes" id="UP001329430"/>
    </source>
</evidence>
<gene>
    <name evidence="3" type="ORF">RI129_004297</name>
</gene>
<reference evidence="3 4" key="1">
    <citation type="journal article" date="2024" name="Insects">
        <title>An Improved Chromosome-Level Genome Assembly of the Firefly Pyrocoelia pectoralis.</title>
        <authorList>
            <person name="Fu X."/>
            <person name="Meyer-Rochow V.B."/>
            <person name="Ballantyne L."/>
            <person name="Zhu X."/>
        </authorList>
    </citation>
    <scope>NUCLEOTIDE SEQUENCE [LARGE SCALE GENOMIC DNA]</scope>
    <source>
        <strain evidence="3">XCY_ONT2</strain>
    </source>
</reference>
<name>A0AAN7ZPW1_9COLE</name>
<feature type="compositionally biased region" description="Basic and acidic residues" evidence="1">
    <location>
        <begin position="170"/>
        <end position="212"/>
    </location>
</feature>
<feature type="compositionally biased region" description="Acidic residues" evidence="1">
    <location>
        <begin position="213"/>
        <end position="223"/>
    </location>
</feature>
<sequence length="327" mass="36365">MLLILILLVSLVNSKPQGSPPNLQEENVQSMESPRVTLLPYYGGAKGNSLQITEMPNGTVSMEIIKTPTQNDTITEGSPSEVEMPQLPQRPTSEFASNLKNIHKAALNIIKLQEAAKKQGEVNDEDQAEYRENIESLQLSAEKLTKFHDNEDDLDLTDSTDLTQWLERKKNNKKDKDKKKEEEQKKKEEEEKRKEEEEKKKKEEEEKRKKEEEKEEEGEEENNENVVINLPPEDASVAEAKPVGLAVAGVGGVAASKPVATAVVGPGGLAVAHPVGTAIAGVSPDQALVPIYAEGDEVPKKENKKEEKKKISSAEYLNRIIQRYHKV</sequence>
<keyword evidence="4" id="KW-1185">Reference proteome</keyword>
<protein>
    <recommendedName>
        <fullName evidence="2">DUF4774 domain-containing protein</fullName>
    </recommendedName>
</protein>
<feature type="region of interest" description="Disordered" evidence="1">
    <location>
        <begin position="170"/>
        <end position="230"/>
    </location>
</feature>
<feature type="domain" description="DUF4774" evidence="2">
    <location>
        <begin position="237"/>
        <end position="282"/>
    </location>
</feature>
<dbReference type="InterPro" id="IPR031942">
    <property type="entry name" value="DUF4774"/>
</dbReference>
<evidence type="ECO:0000313" key="3">
    <source>
        <dbReference type="EMBL" id="KAK5645833.1"/>
    </source>
</evidence>